<evidence type="ECO:0000313" key="1">
    <source>
        <dbReference type="EMBL" id="KXN66758.1"/>
    </source>
</evidence>
<evidence type="ECO:0000313" key="2">
    <source>
        <dbReference type="Proteomes" id="UP000070444"/>
    </source>
</evidence>
<keyword evidence="2" id="KW-1185">Reference proteome</keyword>
<dbReference type="Proteomes" id="UP000070444">
    <property type="component" value="Unassembled WGS sequence"/>
</dbReference>
<reference evidence="1 2" key="1">
    <citation type="journal article" date="2015" name="Genome Biol. Evol.">
        <title>Phylogenomic analyses indicate that early fungi evolved digesting cell walls of algal ancestors of land plants.</title>
        <authorList>
            <person name="Chang Y."/>
            <person name="Wang S."/>
            <person name="Sekimoto S."/>
            <person name="Aerts A.L."/>
            <person name="Choi C."/>
            <person name="Clum A."/>
            <person name="LaButti K.M."/>
            <person name="Lindquist E.A."/>
            <person name="Yee Ngan C."/>
            <person name="Ohm R.A."/>
            <person name="Salamov A.A."/>
            <person name="Grigoriev I.V."/>
            <person name="Spatafora J.W."/>
            <person name="Berbee M.L."/>
        </authorList>
    </citation>
    <scope>NUCLEOTIDE SEQUENCE [LARGE SCALE GENOMIC DNA]</scope>
    <source>
        <strain evidence="1 2">NRRL 28638</strain>
    </source>
</reference>
<sequence>MDNALEEELLIIISGKYEALLVSNEDKQLIIIEDHYSNGSGFRLEKIDNLNYLKYEESFLRCNNGIMKVCSSFDDIDALLVSEPIDDIFFTLKCTKEGYFDEYLEICEAEEAIRLQWTSGDQYLGEELNSFLKEYISSDLKSSYISADGIDLVKSSKLFNMMLEGDIYCNLLQSPEFIFQDDLFYTGIAMRFVEINNMTCLKSENDKYLGLYRSYCGDLIPMLIDEVPELPIGLIRTDNVGVYLLGRDNQYVKVIPVNSFSISEITDNLEDASKFQFIFYNDTFVYEESEPDSG</sequence>
<name>A0A137NVQ5_CONC2</name>
<gene>
    <name evidence="1" type="ORF">CONCODRAFT_20063</name>
</gene>
<proteinExistence type="predicted"/>
<dbReference type="AlphaFoldDB" id="A0A137NVQ5"/>
<accession>A0A137NVQ5</accession>
<organism evidence="1 2">
    <name type="scientific">Conidiobolus coronatus (strain ATCC 28846 / CBS 209.66 / NRRL 28638)</name>
    <name type="common">Delacroixia coronata</name>
    <dbReference type="NCBI Taxonomy" id="796925"/>
    <lineage>
        <taxon>Eukaryota</taxon>
        <taxon>Fungi</taxon>
        <taxon>Fungi incertae sedis</taxon>
        <taxon>Zoopagomycota</taxon>
        <taxon>Entomophthoromycotina</taxon>
        <taxon>Entomophthoromycetes</taxon>
        <taxon>Entomophthorales</taxon>
        <taxon>Ancylistaceae</taxon>
        <taxon>Conidiobolus</taxon>
    </lineage>
</organism>
<protein>
    <submittedName>
        <fullName evidence="1">Uncharacterized protein</fullName>
    </submittedName>
</protein>
<dbReference type="EMBL" id="KQ964692">
    <property type="protein sequence ID" value="KXN66758.1"/>
    <property type="molecule type" value="Genomic_DNA"/>
</dbReference>